<organism evidence="2 3">
    <name type="scientific">Panicum virgatum</name>
    <name type="common">Blackwell switchgrass</name>
    <dbReference type="NCBI Taxonomy" id="38727"/>
    <lineage>
        <taxon>Eukaryota</taxon>
        <taxon>Viridiplantae</taxon>
        <taxon>Streptophyta</taxon>
        <taxon>Embryophyta</taxon>
        <taxon>Tracheophyta</taxon>
        <taxon>Spermatophyta</taxon>
        <taxon>Magnoliopsida</taxon>
        <taxon>Liliopsida</taxon>
        <taxon>Poales</taxon>
        <taxon>Poaceae</taxon>
        <taxon>PACMAD clade</taxon>
        <taxon>Panicoideae</taxon>
        <taxon>Panicodae</taxon>
        <taxon>Paniceae</taxon>
        <taxon>Panicinae</taxon>
        <taxon>Panicum</taxon>
        <taxon>Panicum sect. Hiantes</taxon>
    </lineage>
</organism>
<evidence type="ECO:0000313" key="3">
    <source>
        <dbReference type="Proteomes" id="UP000823388"/>
    </source>
</evidence>
<dbReference type="Proteomes" id="UP000823388">
    <property type="component" value="Chromosome 8K"/>
</dbReference>
<keyword evidence="1" id="KW-0472">Membrane</keyword>
<keyword evidence="1" id="KW-1133">Transmembrane helix</keyword>
<accession>A0A8T0PGY0</accession>
<dbReference type="AlphaFoldDB" id="A0A8T0PGY0"/>
<sequence>MVIAGPVVLVAAAAVLHRLPGGPVRDTGAATMPAFFCWLGAHGFVLVSFGEAAMVVVIWVGGMAMAGLLGYCLAVHTRYEQQLFAIRRFRTPPASEATSRPGAR</sequence>
<reference evidence="2" key="1">
    <citation type="submission" date="2020-05" db="EMBL/GenBank/DDBJ databases">
        <title>WGS assembly of Panicum virgatum.</title>
        <authorList>
            <person name="Lovell J.T."/>
            <person name="Jenkins J."/>
            <person name="Shu S."/>
            <person name="Juenger T.E."/>
            <person name="Schmutz J."/>
        </authorList>
    </citation>
    <scope>NUCLEOTIDE SEQUENCE</scope>
    <source>
        <strain evidence="2">AP13</strain>
    </source>
</reference>
<feature type="transmembrane region" description="Helical" evidence="1">
    <location>
        <begin position="52"/>
        <end position="74"/>
    </location>
</feature>
<protein>
    <submittedName>
        <fullName evidence="2">Uncharacterized protein</fullName>
    </submittedName>
</protein>
<comment type="caution">
    <text evidence="2">The sequence shown here is derived from an EMBL/GenBank/DDBJ whole genome shotgun (WGS) entry which is preliminary data.</text>
</comment>
<dbReference type="EMBL" id="CM029051">
    <property type="protein sequence ID" value="KAG2561163.1"/>
    <property type="molecule type" value="Genomic_DNA"/>
</dbReference>
<evidence type="ECO:0000313" key="2">
    <source>
        <dbReference type="EMBL" id="KAG2561163.1"/>
    </source>
</evidence>
<keyword evidence="1" id="KW-0812">Transmembrane</keyword>
<proteinExistence type="predicted"/>
<gene>
    <name evidence="2" type="ORF">PVAP13_8KG111613</name>
</gene>
<keyword evidence="3" id="KW-1185">Reference proteome</keyword>
<evidence type="ECO:0000256" key="1">
    <source>
        <dbReference type="SAM" id="Phobius"/>
    </source>
</evidence>
<name>A0A8T0PGY0_PANVG</name>